<dbReference type="EMBL" id="FWXZ01000003">
    <property type="protein sequence ID" value="SMC66589.1"/>
    <property type="molecule type" value="Genomic_DNA"/>
</dbReference>
<evidence type="ECO:0000313" key="1">
    <source>
        <dbReference type="EMBL" id="SMC66589.1"/>
    </source>
</evidence>
<keyword evidence="1" id="KW-0489">Methyltransferase</keyword>
<gene>
    <name evidence="1" type="ORF">SAMN06297397_1838</name>
</gene>
<keyword evidence="1" id="KW-0808">Transferase</keyword>
<organism evidence="1 2">
    <name type="scientific">Aristaeella lactis</name>
    <dbReference type="NCBI Taxonomy" id="3046383"/>
    <lineage>
        <taxon>Bacteria</taxon>
        <taxon>Bacillati</taxon>
        <taxon>Bacillota</taxon>
        <taxon>Clostridia</taxon>
        <taxon>Eubacteriales</taxon>
        <taxon>Aristaeellaceae</taxon>
        <taxon>Aristaeella</taxon>
    </lineage>
</organism>
<evidence type="ECO:0000313" key="2">
    <source>
        <dbReference type="Proteomes" id="UP000192328"/>
    </source>
</evidence>
<sequence>MTHNENEFQGFFAEFFDILHEGCEDAEQYVSLLGPCGKKILELGSGTGRIVIPLAKAGFQVTGIEFESDMISLMEKKDYPRDRLHVVQTDARHFSLDERFDVILLSCNFLNHFADAADVASILSCCRDHLAPGGCVIIDSSVPDTDYMVRSNGEEEVLTFATENGSEIRDYFKPCYDFLNQVENDTIRLEEWKDGVLIREACTEERLTWYYPREIRSLVREAGLRVDWESSALCTKEDRPPISVDSENMIFCCKHA</sequence>
<reference evidence="1" key="1">
    <citation type="submission" date="2017-04" db="EMBL/GenBank/DDBJ databases">
        <authorList>
            <person name="Varghese N."/>
            <person name="Submissions S."/>
        </authorList>
    </citation>
    <scope>NUCLEOTIDE SEQUENCE</scope>
    <source>
        <strain evidence="1">WTE2008</strain>
    </source>
</reference>
<keyword evidence="2" id="KW-1185">Reference proteome</keyword>
<name>A0AC61PLY6_9FIRM</name>
<comment type="caution">
    <text evidence="1">The sequence shown here is derived from an EMBL/GenBank/DDBJ whole genome shotgun (WGS) entry which is preliminary data.</text>
</comment>
<accession>A0AC61PLY6</accession>
<protein>
    <submittedName>
        <fullName evidence="1">Methyltransferase domain-containing protein</fullName>
    </submittedName>
</protein>
<dbReference type="Proteomes" id="UP000192328">
    <property type="component" value="Unassembled WGS sequence"/>
</dbReference>
<proteinExistence type="predicted"/>